<accession>A0A2Y9A862</accession>
<dbReference type="SUPFAM" id="SSF55729">
    <property type="entry name" value="Acyl-CoA N-acyltransferases (Nat)"/>
    <property type="match status" value="1"/>
</dbReference>
<evidence type="ECO:0000256" key="9">
    <source>
        <dbReference type="RuleBase" id="RU365045"/>
    </source>
</evidence>
<dbReference type="PROSITE" id="PS51186">
    <property type="entry name" value="GNAT"/>
    <property type="match status" value="1"/>
</dbReference>
<dbReference type="EMBL" id="UETB01000004">
    <property type="protein sequence ID" value="SSA40570.1"/>
    <property type="molecule type" value="Genomic_DNA"/>
</dbReference>
<name>A0A2Y9A862_9MICO</name>
<comment type="similarity">
    <text evidence="3 9">Belongs to the acetyltransferase family. EctA subfamily.</text>
</comment>
<evidence type="ECO:0000259" key="10">
    <source>
        <dbReference type="PROSITE" id="PS51186"/>
    </source>
</evidence>
<dbReference type="GO" id="GO:0033816">
    <property type="term" value="F:diaminobutyrate acetyltransferase activity"/>
    <property type="evidence" value="ECO:0007669"/>
    <property type="project" value="UniProtKB-EC"/>
</dbReference>
<dbReference type="Proteomes" id="UP000250222">
    <property type="component" value="Unassembled WGS sequence"/>
</dbReference>
<comment type="pathway">
    <text evidence="2 9">Amine and polyamine biosynthesis; ectoine biosynthesis; L-ectoine from L-aspartate 4-semialdehyde: step 2/3.</text>
</comment>
<gene>
    <name evidence="9" type="primary">ectA</name>
    <name evidence="11" type="ORF">SAMN05216184_104191</name>
</gene>
<keyword evidence="6 9" id="KW-0808">Transferase</keyword>
<evidence type="ECO:0000256" key="2">
    <source>
        <dbReference type="ARBA" id="ARBA00004978"/>
    </source>
</evidence>
<dbReference type="EC" id="2.3.1.178" evidence="4 9"/>
<dbReference type="Gene3D" id="3.40.630.30">
    <property type="match status" value="1"/>
</dbReference>
<comment type="catalytic activity">
    <reaction evidence="8 9">
        <text>L-2,4-diaminobutanoate + acetyl-CoA = (2S)-4-acetamido-2-aminobutanoate + CoA + H(+)</text>
        <dbReference type="Rhea" id="RHEA:16901"/>
        <dbReference type="ChEBI" id="CHEBI:15378"/>
        <dbReference type="ChEBI" id="CHEBI:57287"/>
        <dbReference type="ChEBI" id="CHEBI:57288"/>
        <dbReference type="ChEBI" id="CHEBI:58761"/>
        <dbReference type="ChEBI" id="CHEBI:58929"/>
        <dbReference type="EC" id="2.3.1.178"/>
    </reaction>
</comment>
<evidence type="ECO:0000256" key="5">
    <source>
        <dbReference type="ARBA" id="ARBA00017935"/>
    </source>
</evidence>
<evidence type="ECO:0000256" key="4">
    <source>
        <dbReference type="ARBA" id="ARBA00012355"/>
    </source>
</evidence>
<evidence type="ECO:0000313" key="11">
    <source>
        <dbReference type="EMBL" id="SSA40570.1"/>
    </source>
</evidence>
<feature type="domain" description="N-acetyltransferase" evidence="10">
    <location>
        <begin position="1"/>
        <end position="144"/>
    </location>
</feature>
<dbReference type="NCBIfam" id="TIGR02406">
    <property type="entry name" value="ectoine_EctA"/>
    <property type="match status" value="1"/>
</dbReference>
<reference evidence="11 12" key="1">
    <citation type="submission" date="2016-10" db="EMBL/GenBank/DDBJ databases">
        <authorList>
            <person name="Cai Z."/>
        </authorList>
    </citation>
    <scope>NUCLEOTIDE SEQUENCE [LARGE SCALE GENOMIC DNA]</scope>
    <source>
        <strain evidence="11 12">CGMCC 1.10826</strain>
    </source>
</reference>
<keyword evidence="12" id="KW-1185">Reference proteome</keyword>
<evidence type="ECO:0000313" key="12">
    <source>
        <dbReference type="Proteomes" id="UP000250222"/>
    </source>
</evidence>
<evidence type="ECO:0000256" key="7">
    <source>
        <dbReference type="ARBA" id="ARBA00023315"/>
    </source>
</evidence>
<dbReference type="GO" id="GO:0019491">
    <property type="term" value="P:ectoine biosynthetic process"/>
    <property type="evidence" value="ECO:0007669"/>
    <property type="project" value="UniProtKB-UniPathway"/>
</dbReference>
<dbReference type="CDD" id="cd04301">
    <property type="entry name" value="NAT_SF"/>
    <property type="match status" value="1"/>
</dbReference>
<dbReference type="Pfam" id="PF00583">
    <property type="entry name" value="Acetyltransf_1"/>
    <property type="match status" value="1"/>
</dbReference>
<evidence type="ECO:0000256" key="8">
    <source>
        <dbReference type="ARBA" id="ARBA00048924"/>
    </source>
</evidence>
<sequence length="144" mass="15737">MWRLARDSGALDLNTSYAYLLLARDFARTCRVAVVDGEVVGFLLGYRRPEEPDTLFVWQVAVDPAQRGRRLAARLLADVAAGARFVEASITADNTASQRLFESFAAERGAPLVRSELFAAADFPDAGHETEGLVRIGPLEPIES</sequence>
<evidence type="ECO:0000256" key="6">
    <source>
        <dbReference type="ARBA" id="ARBA00022679"/>
    </source>
</evidence>
<dbReference type="AlphaFoldDB" id="A0A2Y9A862"/>
<protein>
    <recommendedName>
        <fullName evidence="5 9">L-2,4-diaminobutyric acid acetyltransferase</fullName>
        <shortName evidence="9">DABA acetyltransferase</shortName>
        <ecNumber evidence="4 9">2.3.1.178</ecNumber>
    </recommendedName>
</protein>
<keyword evidence="7 9" id="KW-0012">Acyltransferase</keyword>
<dbReference type="InterPro" id="IPR000182">
    <property type="entry name" value="GNAT_dom"/>
</dbReference>
<comment type="function">
    <text evidence="1 9">Catalyzes the acetylation of L-2,4-diaminobutyrate (DABA) to gamma-N-acetyl-alpha,gamma-diaminobutyric acid (ADABA) with acetyl coenzyme A.</text>
</comment>
<evidence type="ECO:0000256" key="1">
    <source>
        <dbReference type="ARBA" id="ARBA00003741"/>
    </source>
</evidence>
<proteinExistence type="inferred from homology"/>
<dbReference type="InterPro" id="IPR012772">
    <property type="entry name" value="Ectoine_EctA"/>
</dbReference>
<dbReference type="InterPro" id="IPR016181">
    <property type="entry name" value="Acyl_CoA_acyltransferase"/>
</dbReference>
<dbReference type="UniPathway" id="UPA00067">
    <property type="reaction ID" value="UER00122"/>
</dbReference>
<evidence type="ECO:0000256" key="3">
    <source>
        <dbReference type="ARBA" id="ARBA00010712"/>
    </source>
</evidence>
<organism evidence="11 12">
    <name type="scientific">Georgenia satyanarayanai</name>
    <dbReference type="NCBI Taxonomy" id="860221"/>
    <lineage>
        <taxon>Bacteria</taxon>
        <taxon>Bacillati</taxon>
        <taxon>Actinomycetota</taxon>
        <taxon>Actinomycetes</taxon>
        <taxon>Micrococcales</taxon>
        <taxon>Bogoriellaceae</taxon>
        <taxon>Georgenia</taxon>
    </lineage>
</organism>